<dbReference type="PANTHER" id="PTHR40055:SF1">
    <property type="entry name" value="TRANSCRIPTIONAL REGULATOR YGIV-RELATED"/>
    <property type="match status" value="1"/>
</dbReference>
<dbReference type="AlphaFoldDB" id="A0A5R8Y1R8"/>
<dbReference type="InterPro" id="IPR018060">
    <property type="entry name" value="HTH_AraC"/>
</dbReference>
<evidence type="ECO:0000256" key="1">
    <source>
        <dbReference type="ARBA" id="ARBA00023015"/>
    </source>
</evidence>
<dbReference type="OrthoDB" id="5337216at2"/>
<organism evidence="5 6">
    <name type="scientific">Arcobacter arenosus</name>
    <dbReference type="NCBI Taxonomy" id="2576037"/>
    <lineage>
        <taxon>Bacteria</taxon>
        <taxon>Pseudomonadati</taxon>
        <taxon>Campylobacterota</taxon>
        <taxon>Epsilonproteobacteria</taxon>
        <taxon>Campylobacterales</taxon>
        <taxon>Arcobacteraceae</taxon>
        <taxon>Arcobacter</taxon>
    </lineage>
</organism>
<dbReference type="InterPro" id="IPR010499">
    <property type="entry name" value="AraC_E-bd"/>
</dbReference>
<dbReference type="Gene3D" id="1.10.10.60">
    <property type="entry name" value="Homeodomain-like"/>
    <property type="match status" value="1"/>
</dbReference>
<dbReference type="PANTHER" id="PTHR40055">
    <property type="entry name" value="TRANSCRIPTIONAL REGULATOR YGIV-RELATED"/>
    <property type="match status" value="1"/>
</dbReference>
<evidence type="ECO:0000313" key="5">
    <source>
        <dbReference type="EMBL" id="TLP39285.1"/>
    </source>
</evidence>
<evidence type="ECO:0000313" key="6">
    <source>
        <dbReference type="Proteomes" id="UP000308901"/>
    </source>
</evidence>
<dbReference type="PROSITE" id="PS00041">
    <property type="entry name" value="HTH_ARAC_FAMILY_1"/>
    <property type="match status" value="1"/>
</dbReference>
<comment type="caution">
    <text evidence="5">The sequence shown here is derived from an EMBL/GenBank/DDBJ whole genome shotgun (WGS) entry which is preliminary data.</text>
</comment>
<name>A0A5R8Y1R8_9BACT</name>
<dbReference type="SMART" id="SM00871">
    <property type="entry name" value="AraC_E_bind"/>
    <property type="match status" value="1"/>
</dbReference>
<dbReference type="InterPro" id="IPR029442">
    <property type="entry name" value="GyrI-like"/>
</dbReference>
<evidence type="ECO:0000256" key="3">
    <source>
        <dbReference type="ARBA" id="ARBA00023163"/>
    </source>
</evidence>
<evidence type="ECO:0000259" key="4">
    <source>
        <dbReference type="PROSITE" id="PS01124"/>
    </source>
</evidence>
<dbReference type="Gene3D" id="3.20.80.10">
    <property type="entry name" value="Regulatory factor, effector binding domain"/>
    <property type="match status" value="1"/>
</dbReference>
<dbReference type="Pfam" id="PF06445">
    <property type="entry name" value="GyrI-like"/>
    <property type="match status" value="1"/>
</dbReference>
<dbReference type="InterPro" id="IPR011256">
    <property type="entry name" value="Reg_factor_effector_dom_sf"/>
</dbReference>
<dbReference type="EMBL" id="VANU01000002">
    <property type="protein sequence ID" value="TLP39285.1"/>
    <property type="molecule type" value="Genomic_DNA"/>
</dbReference>
<accession>A0A5R8Y1R8</accession>
<dbReference type="InterPro" id="IPR009057">
    <property type="entry name" value="Homeodomain-like_sf"/>
</dbReference>
<dbReference type="SMART" id="SM00342">
    <property type="entry name" value="HTH_ARAC"/>
    <property type="match status" value="1"/>
</dbReference>
<dbReference type="Proteomes" id="UP000308901">
    <property type="component" value="Unassembled WGS sequence"/>
</dbReference>
<dbReference type="SUPFAM" id="SSF46689">
    <property type="entry name" value="Homeodomain-like"/>
    <property type="match status" value="1"/>
</dbReference>
<sequence>MQKKTTQEKHTQIANYTMNYIYNYIDTDINIDKLANKFEISRVYFQNIFKNQIGKNIYEAIKDIRLYKASNLLLTNKSSTIKQIANMCGYSSQTSFIRAFRLRFNQTPKEWRNGGHKNYSNNILKDIDINFDEIKNLDKSEPKIVKLNPMKIYYLRNKGYSKESLKKTWQKIQAWIYTNNITNYKELAFYHDNPVITPANDCVYVAAVFVEDKIDLSNTNLPHFKISGGLYASFEISGVHGDILRLLQWVYQDWLPKSGFETTTNPAHTVLRQNHYTHSSGRFEATLYLPIQYV</sequence>
<feature type="domain" description="HTH araC/xylS-type" evidence="4">
    <location>
        <begin position="15"/>
        <end position="114"/>
    </location>
</feature>
<dbReference type="InterPro" id="IPR050908">
    <property type="entry name" value="SmbC-like"/>
</dbReference>
<proteinExistence type="predicted"/>
<keyword evidence="1" id="KW-0805">Transcription regulation</keyword>
<dbReference type="PRINTS" id="PR00032">
    <property type="entry name" value="HTHARAC"/>
</dbReference>
<reference evidence="5 6" key="1">
    <citation type="submission" date="2019-05" db="EMBL/GenBank/DDBJ databases">
        <title>Arcobacter sp. nov., isolated from sea sediment.</title>
        <authorList>
            <person name="Kim W."/>
        </authorList>
    </citation>
    <scope>NUCLEOTIDE SEQUENCE [LARGE SCALE GENOMIC DNA]</scope>
    <source>
        <strain evidence="5 6">CAU 1517</strain>
    </source>
</reference>
<dbReference type="InterPro" id="IPR018062">
    <property type="entry name" value="HTH_AraC-typ_CS"/>
</dbReference>
<keyword evidence="6" id="KW-1185">Reference proteome</keyword>
<dbReference type="InterPro" id="IPR020449">
    <property type="entry name" value="Tscrpt_reg_AraC-type_HTH"/>
</dbReference>
<protein>
    <submittedName>
        <fullName evidence="5">AraC family transcriptional regulator</fullName>
    </submittedName>
</protein>
<dbReference type="Pfam" id="PF12833">
    <property type="entry name" value="HTH_18"/>
    <property type="match status" value="1"/>
</dbReference>
<keyword evidence="3" id="KW-0804">Transcription</keyword>
<dbReference type="GO" id="GO:0003700">
    <property type="term" value="F:DNA-binding transcription factor activity"/>
    <property type="evidence" value="ECO:0007669"/>
    <property type="project" value="InterPro"/>
</dbReference>
<dbReference type="SUPFAM" id="SSF55136">
    <property type="entry name" value="Probable bacterial effector-binding domain"/>
    <property type="match status" value="1"/>
</dbReference>
<dbReference type="RefSeq" id="WP_138151868.1">
    <property type="nucleotide sequence ID" value="NZ_CBDDKQ010000002.1"/>
</dbReference>
<dbReference type="PROSITE" id="PS01124">
    <property type="entry name" value="HTH_ARAC_FAMILY_2"/>
    <property type="match status" value="1"/>
</dbReference>
<evidence type="ECO:0000256" key="2">
    <source>
        <dbReference type="ARBA" id="ARBA00023125"/>
    </source>
</evidence>
<dbReference type="GO" id="GO:0043565">
    <property type="term" value="F:sequence-specific DNA binding"/>
    <property type="evidence" value="ECO:0007669"/>
    <property type="project" value="InterPro"/>
</dbReference>
<gene>
    <name evidence="5" type="ORF">FDK22_05290</name>
</gene>
<keyword evidence="2" id="KW-0238">DNA-binding</keyword>